<name>A0A4U7KWV8_9BASI</name>
<dbReference type="InterPro" id="IPR002575">
    <property type="entry name" value="Aminoglycoside_PTrfase"/>
</dbReference>
<dbReference type="Proteomes" id="UP000306050">
    <property type="component" value="Chromosome SGRAM_14"/>
</dbReference>
<dbReference type="Gene3D" id="3.90.1200.10">
    <property type="match status" value="1"/>
</dbReference>
<dbReference type="InterPro" id="IPR011009">
    <property type="entry name" value="Kinase-like_dom_sf"/>
</dbReference>
<sequence length="391" mass="44013">MRQDGLESLLAPILPTGTRIIKAVHLSELWAGYGHIYRIHVEHAAPSSTSSSTDDGMVDKTYIVKTIRPPRQKGGYDEGHARKMLSYQVEANFYRNYADKVTSEDCCVPRLLAASSLDGGARSEQVGQTLVLEDLSIRFPVLTEKRGTLNDAQVSKSLEWLAHFHASSWNIESCSTSDFCPPPSVAIKSAWNGSGLWQQGGYHYLATRQFELASIDPHTDPWGQLGLHTASDLPLAIDWCLNNPADRSRLSLIHGDVKAANMAFSRNTSKMAMYDFQYVGIGLGVQDLAKFLTTSIPSRYLNSADGERQLLKTYHSFLLKRLPKDAKYEFEELVTDWELALVSWVRFLAGWSGGFWGNVDWLQDRVEALLRDPEWVEGVRERWKTARQTQE</sequence>
<dbReference type="PANTHER" id="PTHR11012:SF30">
    <property type="entry name" value="PROTEIN KINASE-LIKE DOMAIN-CONTAINING"/>
    <property type="match status" value="1"/>
</dbReference>
<dbReference type="OrthoDB" id="411145at2759"/>
<proteinExistence type="predicted"/>
<accession>A0A4U7KWV8</accession>
<evidence type="ECO:0000313" key="2">
    <source>
        <dbReference type="EMBL" id="TKY88736.1"/>
    </source>
</evidence>
<dbReference type="RefSeq" id="XP_029740721.1">
    <property type="nucleotide sequence ID" value="XM_029882966.1"/>
</dbReference>
<gene>
    <name evidence="2" type="ORF">EX895_002367</name>
</gene>
<dbReference type="GeneID" id="40725262"/>
<dbReference type="EMBL" id="SRRM01000007">
    <property type="protein sequence ID" value="TKY88736.1"/>
    <property type="molecule type" value="Genomic_DNA"/>
</dbReference>
<dbReference type="KEGG" id="sgra:EX895_002367"/>
<evidence type="ECO:0000259" key="1">
    <source>
        <dbReference type="Pfam" id="PF01636"/>
    </source>
</evidence>
<evidence type="ECO:0000313" key="3">
    <source>
        <dbReference type="Proteomes" id="UP000306050"/>
    </source>
</evidence>
<feature type="domain" description="Aminoglycoside phosphotransferase" evidence="1">
    <location>
        <begin position="138"/>
        <end position="299"/>
    </location>
</feature>
<protein>
    <recommendedName>
        <fullName evidence="1">Aminoglycoside phosphotransferase domain-containing protein</fullName>
    </recommendedName>
</protein>
<keyword evidence="3" id="KW-1185">Reference proteome</keyword>
<dbReference type="PANTHER" id="PTHR11012">
    <property type="entry name" value="PROTEIN KINASE-LIKE DOMAIN-CONTAINING"/>
    <property type="match status" value="1"/>
</dbReference>
<organism evidence="2 3">
    <name type="scientific">Sporisorium graminicola</name>
    <dbReference type="NCBI Taxonomy" id="280036"/>
    <lineage>
        <taxon>Eukaryota</taxon>
        <taxon>Fungi</taxon>
        <taxon>Dikarya</taxon>
        <taxon>Basidiomycota</taxon>
        <taxon>Ustilaginomycotina</taxon>
        <taxon>Ustilaginomycetes</taxon>
        <taxon>Ustilaginales</taxon>
        <taxon>Ustilaginaceae</taxon>
        <taxon>Sporisorium</taxon>
    </lineage>
</organism>
<dbReference type="Pfam" id="PF01636">
    <property type="entry name" value="APH"/>
    <property type="match status" value="1"/>
</dbReference>
<dbReference type="AlphaFoldDB" id="A0A4U7KWV8"/>
<reference evidence="2 3" key="1">
    <citation type="submission" date="2019-05" db="EMBL/GenBank/DDBJ databases">
        <title>Sporisorium graminicola CBS 10092 draft sequencing and annotation.</title>
        <authorList>
            <person name="Solano-Gonzalez S."/>
            <person name="Caddick M.X."/>
            <person name="Darby A."/>
        </authorList>
    </citation>
    <scope>NUCLEOTIDE SEQUENCE [LARGE SCALE GENOMIC DNA]</scope>
    <source>
        <strain evidence="2 3">CBS 10092</strain>
    </source>
</reference>
<comment type="caution">
    <text evidence="2">The sequence shown here is derived from an EMBL/GenBank/DDBJ whole genome shotgun (WGS) entry which is preliminary data.</text>
</comment>
<dbReference type="SUPFAM" id="SSF56112">
    <property type="entry name" value="Protein kinase-like (PK-like)"/>
    <property type="match status" value="1"/>
</dbReference>